<dbReference type="AlphaFoldDB" id="A0A7R8WA22"/>
<proteinExistence type="predicted"/>
<name>A0A7R8WA22_9CRUS</name>
<accession>A0A7R8WA22</accession>
<protein>
    <submittedName>
        <fullName evidence="2">Uncharacterized protein</fullName>
    </submittedName>
</protein>
<dbReference type="EMBL" id="OB660608">
    <property type="protein sequence ID" value="CAD7225585.1"/>
    <property type="molecule type" value="Genomic_DNA"/>
</dbReference>
<feature type="region of interest" description="Disordered" evidence="1">
    <location>
        <begin position="44"/>
        <end position="66"/>
    </location>
</feature>
<evidence type="ECO:0000313" key="2">
    <source>
        <dbReference type="EMBL" id="CAD7225585.1"/>
    </source>
</evidence>
<sequence length="254" mass="28738">MADERHRLLLELQSTRSTLAATLEKVRGLEREAEKVPRLESRIRELERHKRSHSVEPSPRDYPYPSSLEPYPSSHNATFAALSVTADSGLYSDADDSPRGPHLLNGHTDPHPMADAKGVTFANSTTEIEIPPAPPRSPKLQYDLEALDKQLEWLREQFNDAEDSWANERRCLQKTLRQREKSVGIFEKYLVTLLQALDQTLKTIKDSQAKPTELQNEKLDILTASARFRHLLEVATTHNTNNGPTANRGDQLNS</sequence>
<evidence type="ECO:0000256" key="1">
    <source>
        <dbReference type="SAM" id="MobiDB-lite"/>
    </source>
</evidence>
<gene>
    <name evidence="2" type="ORF">CTOB1V02_LOCUS3523</name>
</gene>
<organism evidence="2">
    <name type="scientific">Cyprideis torosa</name>
    <dbReference type="NCBI Taxonomy" id="163714"/>
    <lineage>
        <taxon>Eukaryota</taxon>
        <taxon>Metazoa</taxon>
        <taxon>Ecdysozoa</taxon>
        <taxon>Arthropoda</taxon>
        <taxon>Crustacea</taxon>
        <taxon>Oligostraca</taxon>
        <taxon>Ostracoda</taxon>
        <taxon>Podocopa</taxon>
        <taxon>Podocopida</taxon>
        <taxon>Cytherocopina</taxon>
        <taxon>Cytheroidea</taxon>
        <taxon>Cytherideidae</taxon>
        <taxon>Cyprideis</taxon>
    </lineage>
</organism>
<reference evidence="2" key="1">
    <citation type="submission" date="2020-11" db="EMBL/GenBank/DDBJ databases">
        <authorList>
            <person name="Tran Van P."/>
        </authorList>
    </citation>
    <scope>NUCLEOTIDE SEQUENCE</scope>
</reference>
<feature type="region of interest" description="Disordered" evidence="1">
    <location>
        <begin position="235"/>
        <end position="254"/>
    </location>
</feature>
<feature type="region of interest" description="Disordered" evidence="1">
    <location>
        <begin position="91"/>
        <end position="117"/>
    </location>
</feature>
<feature type="compositionally biased region" description="Polar residues" evidence="1">
    <location>
        <begin position="236"/>
        <end position="254"/>
    </location>
</feature>